<dbReference type="CDD" id="cd20625">
    <property type="entry name" value="CYP164-like"/>
    <property type="match status" value="1"/>
</dbReference>
<dbReference type="InterPro" id="IPR001128">
    <property type="entry name" value="Cyt_P450"/>
</dbReference>
<evidence type="ECO:0000256" key="3">
    <source>
        <dbReference type="ARBA" id="ARBA00022617"/>
    </source>
</evidence>
<dbReference type="GO" id="GO:0046872">
    <property type="term" value="F:metal ion binding"/>
    <property type="evidence" value="ECO:0007669"/>
    <property type="project" value="UniProtKB-KW"/>
</dbReference>
<keyword evidence="6 8" id="KW-0408">Iron</keyword>
<dbReference type="EC" id="1.14.-.-" evidence="9"/>
<name>A0ABC8AQI4_9NOCA</name>
<keyword evidence="4 8" id="KW-0479">Metal-binding</keyword>
<keyword evidence="3 8" id="KW-0349">Heme</keyword>
<dbReference type="InterPro" id="IPR036396">
    <property type="entry name" value="Cyt_P450_sf"/>
</dbReference>
<dbReference type="InterPro" id="IPR002397">
    <property type="entry name" value="Cyt_P450_B"/>
</dbReference>
<evidence type="ECO:0000256" key="8">
    <source>
        <dbReference type="RuleBase" id="RU000461"/>
    </source>
</evidence>
<organism evidence="9 12">
    <name type="scientific">Nocardia seriolae</name>
    <dbReference type="NCBI Taxonomy" id="37332"/>
    <lineage>
        <taxon>Bacteria</taxon>
        <taxon>Bacillati</taxon>
        <taxon>Actinomycetota</taxon>
        <taxon>Actinomycetes</taxon>
        <taxon>Mycobacteriales</taxon>
        <taxon>Nocardiaceae</taxon>
        <taxon>Nocardia</taxon>
    </lineage>
</organism>
<evidence type="ECO:0000256" key="4">
    <source>
        <dbReference type="ARBA" id="ARBA00022723"/>
    </source>
</evidence>
<keyword evidence="11" id="KW-1185">Reference proteome</keyword>
<dbReference type="Gene3D" id="1.10.630.10">
    <property type="entry name" value="Cytochrome P450"/>
    <property type="match status" value="1"/>
</dbReference>
<evidence type="ECO:0000256" key="2">
    <source>
        <dbReference type="ARBA" id="ARBA00010617"/>
    </source>
</evidence>
<dbReference type="EMBL" id="BBYQ01000028">
    <property type="protein sequence ID" value="GAP28133.1"/>
    <property type="molecule type" value="Genomic_DNA"/>
</dbReference>
<dbReference type="KEGG" id="nsr:NS506_02372"/>
<accession>A0ABC8AQI4</accession>
<evidence type="ECO:0000256" key="5">
    <source>
        <dbReference type="ARBA" id="ARBA00023002"/>
    </source>
</evidence>
<dbReference type="PROSITE" id="PS00086">
    <property type="entry name" value="CYTOCHROME_P450"/>
    <property type="match status" value="1"/>
</dbReference>
<evidence type="ECO:0000256" key="1">
    <source>
        <dbReference type="ARBA" id="ARBA00001971"/>
    </source>
</evidence>
<evidence type="ECO:0000256" key="6">
    <source>
        <dbReference type="ARBA" id="ARBA00023004"/>
    </source>
</evidence>
<protein>
    <submittedName>
        <fullName evidence="9">Cytochrome P450 109</fullName>
        <ecNumber evidence="9">1.14.-.-</ecNumber>
    </submittedName>
</protein>
<dbReference type="FunFam" id="1.10.630.10:FF:000018">
    <property type="entry name" value="Cytochrome P450 monooxygenase"/>
    <property type="match status" value="1"/>
</dbReference>
<keyword evidence="7 8" id="KW-0503">Monooxygenase</keyword>
<dbReference type="PANTHER" id="PTHR46696:SF1">
    <property type="entry name" value="CYTOCHROME P450 YJIB-RELATED"/>
    <property type="match status" value="1"/>
</dbReference>
<dbReference type="Pfam" id="PF00067">
    <property type="entry name" value="p450"/>
    <property type="match status" value="2"/>
</dbReference>
<keyword evidence="5 8" id="KW-0560">Oxidoreductase</keyword>
<evidence type="ECO:0000256" key="7">
    <source>
        <dbReference type="ARBA" id="ARBA00023033"/>
    </source>
</evidence>
<dbReference type="GO" id="GO:0004497">
    <property type="term" value="F:monooxygenase activity"/>
    <property type="evidence" value="ECO:0007669"/>
    <property type="project" value="UniProtKB-KW"/>
</dbReference>
<dbReference type="Proteomes" id="UP000180166">
    <property type="component" value="Chromosome"/>
</dbReference>
<dbReference type="Proteomes" id="UP000037179">
    <property type="component" value="Unassembled WGS sequence"/>
</dbReference>
<reference evidence="10 11" key="2">
    <citation type="journal article" date="2016" name="Genome Announc.">
        <title>Draft Genome Sequence of Erythromycin- and Oxytetracycline-Sensitive Nocardia seriolae Strain U-1 (NBRC 110359).</title>
        <authorList>
            <person name="Imajoh M."/>
            <person name="Sukeda M."/>
            <person name="Shimizu M."/>
            <person name="Yamane J."/>
            <person name="Ohnishi K."/>
            <person name="Oshima S."/>
        </authorList>
    </citation>
    <scope>NUCLEOTIDE SEQUENCE [LARGE SCALE GENOMIC DNA]</scope>
    <source>
        <strain evidence="10 11">U-1</strain>
    </source>
</reference>
<reference evidence="9 12" key="3">
    <citation type="submission" date="2016-10" db="EMBL/GenBank/DDBJ databases">
        <title>Genome sequence of Nocardia seriolae strain EM150506, isolated from Anguila japonica.</title>
        <authorList>
            <person name="Han H.-J."/>
        </authorList>
    </citation>
    <scope>NUCLEOTIDE SEQUENCE [LARGE SCALE GENOMIC DNA]</scope>
    <source>
        <strain evidence="9 12">EM150506</strain>
    </source>
</reference>
<dbReference type="SUPFAM" id="SSF48264">
    <property type="entry name" value="Cytochrome P450"/>
    <property type="match status" value="1"/>
</dbReference>
<comment type="cofactor">
    <cofactor evidence="1">
        <name>heme</name>
        <dbReference type="ChEBI" id="CHEBI:30413"/>
    </cofactor>
</comment>
<evidence type="ECO:0000313" key="9">
    <source>
        <dbReference type="EMBL" id="APA96438.1"/>
    </source>
</evidence>
<evidence type="ECO:0000313" key="10">
    <source>
        <dbReference type="EMBL" id="GAP28133.1"/>
    </source>
</evidence>
<comment type="similarity">
    <text evidence="2 8">Belongs to the cytochrome P450 family.</text>
</comment>
<gene>
    <name evidence="9" type="ORF">NS506_02372</name>
    <name evidence="10" type="ORF">NSK11_contig00028-0047</name>
</gene>
<dbReference type="PRINTS" id="PR00385">
    <property type="entry name" value="P450"/>
</dbReference>
<proteinExistence type="inferred from homology"/>
<reference evidence="11" key="1">
    <citation type="submission" date="2015-07" db="EMBL/GenBank/DDBJ databases">
        <title>Nocardia seriolae U-1 whole genome shotgun sequence.</title>
        <authorList>
            <person name="Imajoh M."/>
            <person name="Fukumoto Y."/>
            <person name="Sukeda M."/>
            <person name="Yamane J."/>
            <person name="Yamasaki K."/>
            <person name="Shimizu M."/>
            <person name="Ohnishi K."/>
            <person name="Oshima S."/>
        </authorList>
    </citation>
    <scope>NUCLEOTIDE SEQUENCE [LARGE SCALE GENOMIC DNA]</scope>
    <source>
        <strain evidence="11">U-1</strain>
    </source>
</reference>
<evidence type="ECO:0000313" key="11">
    <source>
        <dbReference type="Proteomes" id="UP000037179"/>
    </source>
</evidence>
<dbReference type="AlphaFoldDB" id="A0ABC8AQI4"/>
<sequence length="408" mass="43550">MTDDMTLPPFTLTDWEAADIENPYPVYRRYREVAPVHFGADRSYYLLGHDAVAAVLSDRTFGRRAPDSGSAAPMVSGRHSALRTMVENWLVFLDPPRHTRLRSVISREFSPPLVAGLRDRIAEIAASLLADCAGKAEFDLVQAFSAPLPILVISELLGVPAADWEWLRNRAVAVQEASSVRAAARGADAFRIADAAAGELAGYFLSLAAERRRTPGADLVSLLVGASLHGTALSAEEIASTCAHLMMAGHETTTNVLGKSVLALAAHPDALAAVRAGGGLSSAAVEELVRFDGPVQAVTRWAYADARVGGVDIPRGAKVVAVLGAANRDPAHFPDPDVLLLDRRAGRNVGFGLGIHYCLGAALARAELEIGLGLLLRALGEFTVTSVEFPNDMVFHGPSALWLRRRLE</sequence>
<dbReference type="InterPro" id="IPR017972">
    <property type="entry name" value="Cyt_P450_CS"/>
</dbReference>
<evidence type="ECO:0000313" key="12">
    <source>
        <dbReference type="Proteomes" id="UP000180166"/>
    </source>
</evidence>
<dbReference type="GeneID" id="93373107"/>
<dbReference type="EMBL" id="CP017839">
    <property type="protein sequence ID" value="APA96438.1"/>
    <property type="molecule type" value="Genomic_DNA"/>
</dbReference>
<dbReference type="RefSeq" id="WP_033087211.1">
    <property type="nucleotide sequence ID" value="NZ_AP017900.1"/>
</dbReference>
<dbReference type="PRINTS" id="PR00359">
    <property type="entry name" value="BP450"/>
</dbReference>
<dbReference type="PANTHER" id="PTHR46696">
    <property type="entry name" value="P450, PUTATIVE (EUROFUNG)-RELATED"/>
    <property type="match status" value="1"/>
</dbReference>